<dbReference type="RefSeq" id="WP_256791206.1">
    <property type="nucleotide sequence ID" value="NZ_JAATER010000885.1"/>
</dbReference>
<accession>A0A9X2RPG7</accession>
<gene>
    <name evidence="2" type="ORF">NQU55_25445</name>
</gene>
<dbReference type="GO" id="GO:0006284">
    <property type="term" value="P:base-excision repair"/>
    <property type="evidence" value="ECO:0007669"/>
    <property type="project" value="InterPro"/>
</dbReference>
<keyword evidence="3" id="KW-1185">Reference proteome</keyword>
<evidence type="ECO:0000259" key="1">
    <source>
        <dbReference type="Pfam" id="PF00730"/>
    </source>
</evidence>
<proteinExistence type="predicted"/>
<dbReference type="SUPFAM" id="SSF48150">
    <property type="entry name" value="DNA-glycosylase"/>
    <property type="match status" value="1"/>
</dbReference>
<dbReference type="Pfam" id="PF00730">
    <property type="entry name" value="HhH-GPD"/>
    <property type="match status" value="1"/>
</dbReference>
<dbReference type="InterPro" id="IPR011257">
    <property type="entry name" value="DNA_glycosylase"/>
</dbReference>
<comment type="caution">
    <text evidence="2">The sequence shown here is derived from an EMBL/GenBank/DDBJ whole genome shotgun (WGS) entry which is preliminary data.</text>
</comment>
<sequence>MRRASRPTLPDATSAARVYALATAAAALPDVQREVEANHDENRWWPTRITDPRMRMLAAGWSTRISYRMISTYAGVLRRADELGFEALAALPDDDLSKLITPLGLTRTRVTYLRSLADALLRWEKDGTNLDALGTDAFIEEFADRVSGASFKVAQCAVLYARGYHCGVIPVDSGMVTKLAPALGFGLPHGPAAHEYLRQILQHAVHHHAAELLDLARQHDVTIPLDTEPTWWMHLVLIYFKRLYLNRPPGHLWRRRPLCNRVVNCPHTST</sequence>
<dbReference type="Proteomes" id="UP001142374">
    <property type="component" value="Unassembled WGS sequence"/>
</dbReference>
<reference evidence="2" key="1">
    <citation type="submission" date="2022-06" db="EMBL/GenBank/DDBJ databases">
        <title>WGS of actinobacteria.</title>
        <authorList>
            <person name="Thawai C."/>
        </authorList>
    </citation>
    <scope>NUCLEOTIDE SEQUENCE</scope>
    <source>
        <strain evidence="2">AA8</strain>
    </source>
</reference>
<dbReference type="AlphaFoldDB" id="A0A9X2RPG7"/>
<dbReference type="EMBL" id="JANIID010000027">
    <property type="protein sequence ID" value="MCQ8773084.1"/>
    <property type="molecule type" value="Genomic_DNA"/>
</dbReference>
<protein>
    <recommendedName>
        <fullName evidence="1">HhH-GPD domain-containing protein</fullName>
    </recommendedName>
</protein>
<dbReference type="GO" id="GO:0003824">
    <property type="term" value="F:catalytic activity"/>
    <property type="evidence" value="ECO:0007669"/>
    <property type="project" value="InterPro"/>
</dbReference>
<organism evidence="2 3">
    <name type="scientific">Streptomyces telluris</name>
    <dbReference type="NCBI Taxonomy" id="2720021"/>
    <lineage>
        <taxon>Bacteria</taxon>
        <taxon>Bacillati</taxon>
        <taxon>Actinomycetota</taxon>
        <taxon>Actinomycetes</taxon>
        <taxon>Kitasatosporales</taxon>
        <taxon>Streptomycetaceae</taxon>
        <taxon>Streptomyces</taxon>
    </lineage>
</organism>
<evidence type="ECO:0000313" key="3">
    <source>
        <dbReference type="Proteomes" id="UP001142374"/>
    </source>
</evidence>
<dbReference type="Gene3D" id="1.10.340.30">
    <property type="entry name" value="Hypothetical protein, domain 2"/>
    <property type="match status" value="1"/>
</dbReference>
<feature type="domain" description="HhH-GPD" evidence="1">
    <location>
        <begin position="75"/>
        <end position="180"/>
    </location>
</feature>
<name>A0A9X2RPG7_9ACTN</name>
<evidence type="ECO:0000313" key="2">
    <source>
        <dbReference type="EMBL" id="MCQ8773084.1"/>
    </source>
</evidence>
<dbReference type="InterPro" id="IPR003265">
    <property type="entry name" value="HhH-GPD_domain"/>
</dbReference>